<dbReference type="InterPro" id="IPR011701">
    <property type="entry name" value="MFS"/>
</dbReference>
<protein>
    <recommendedName>
        <fullName evidence="7">Major facilitator superfamily (MFS) profile domain-containing protein</fullName>
    </recommendedName>
</protein>
<dbReference type="OrthoDB" id="419616at2759"/>
<keyword evidence="5 6" id="KW-0472">Membrane</keyword>
<feature type="transmembrane region" description="Helical" evidence="6">
    <location>
        <begin position="347"/>
        <end position="367"/>
    </location>
</feature>
<name>A0A835HDV9_9MAGN</name>
<feature type="domain" description="Major facilitator superfamily (MFS) profile" evidence="7">
    <location>
        <begin position="1"/>
        <end position="441"/>
    </location>
</feature>
<comment type="subcellular location">
    <subcellularLocation>
        <location evidence="1">Membrane</location>
        <topology evidence="1">Multi-pass membrane protein</topology>
    </subcellularLocation>
</comment>
<keyword evidence="2" id="KW-0813">Transport</keyword>
<keyword evidence="4 6" id="KW-1133">Transmembrane helix</keyword>
<feature type="transmembrane region" description="Helical" evidence="6">
    <location>
        <begin position="115"/>
        <end position="137"/>
    </location>
</feature>
<dbReference type="EMBL" id="JADFTS010000007">
    <property type="protein sequence ID" value="KAF9598051.1"/>
    <property type="molecule type" value="Genomic_DNA"/>
</dbReference>
<dbReference type="Gene3D" id="1.20.1250.20">
    <property type="entry name" value="MFS general substrate transporter like domains"/>
    <property type="match status" value="1"/>
</dbReference>
<dbReference type="PANTHER" id="PTHR23504:SF108">
    <property type="entry name" value="OS11G0151500 PROTEIN"/>
    <property type="match status" value="1"/>
</dbReference>
<feature type="transmembrane region" description="Helical" evidence="6">
    <location>
        <begin position="149"/>
        <end position="169"/>
    </location>
</feature>
<feature type="transmembrane region" description="Helical" evidence="6">
    <location>
        <begin position="175"/>
        <end position="198"/>
    </location>
</feature>
<feature type="transmembrane region" description="Helical" evidence="6">
    <location>
        <begin position="241"/>
        <end position="263"/>
    </location>
</feature>
<feature type="transmembrane region" description="Helical" evidence="6">
    <location>
        <begin position="53"/>
        <end position="74"/>
    </location>
</feature>
<evidence type="ECO:0000256" key="6">
    <source>
        <dbReference type="SAM" id="Phobius"/>
    </source>
</evidence>
<comment type="caution">
    <text evidence="8">The sequence shown here is derived from an EMBL/GenBank/DDBJ whole genome shotgun (WGS) entry which is preliminary data.</text>
</comment>
<accession>A0A835HDV9</accession>
<reference evidence="8 9" key="1">
    <citation type="submission" date="2020-10" db="EMBL/GenBank/DDBJ databases">
        <title>The Coptis chinensis genome and diversification of protoberbering-type alkaloids.</title>
        <authorList>
            <person name="Wang B."/>
            <person name="Shu S."/>
            <person name="Song C."/>
            <person name="Liu Y."/>
        </authorList>
    </citation>
    <scope>NUCLEOTIDE SEQUENCE [LARGE SCALE GENOMIC DNA]</scope>
    <source>
        <strain evidence="8">HL-2020</strain>
        <tissue evidence="8">Leaf</tissue>
    </source>
</reference>
<dbReference type="GO" id="GO:0022857">
    <property type="term" value="F:transmembrane transporter activity"/>
    <property type="evidence" value="ECO:0007669"/>
    <property type="project" value="InterPro"/>
</dbReference>
<dbReference type="InterPro" id="IPR020846">
    <property type="entry name" value="MFS_dom"/>
</dbReference>
<evidence type="ECO:0000256" key="2">
    <source>
        <dbReference type="ARBA" id="ARBA00022448"/>
    </source>
</evidence>
<keyword evidence="9" id="KW-1185">Reference proteome</keyword>
<keyword evidence="3 6" id="KW-0812">Transmembrane</keyword>
<proteinExistence type="predicted"/>
<evidence type="ECO:0000313" key="8">
    <source>
        <dbReference type="EMBL" id="KAF9598051.1"/>
    </source>
</evidence>
<evidence type="ECO:0000313" key="9">
    <source>
        <dbReference type="Proteomes" id="UP000631114"/>
    </source>
</evidence>
<feature type="transmembrane region" description="Helical" evidence="6">
    <location>
        <begin position="86"/>
        <end position="103"/>
    </location>
</feature>
<dbReference type="AlphaFoldDB" id="A0A835HDV9"/>
<dbReference type="Pfam" id="PF07690">
    <property type="entry name" value="MFS_1"/>
    <property type="match status" value="1"/>
</dbReference>
<evidence type="ECO:0000256" key="1">
    <source>
        <dbReference type="ARBA" id="ARBA00004141"/>
    </source>
</evidence>
<evidence type="ECO:0000256" key="4">
    <source>
        <dbReference type="ARBA" id="ARBA00022989"/>
    </source>
</evidence>
<feature type="transmembrane region" description="Helical" evidence="6">
    <location>
        <begin position="417"/>
        <end position="436"/>
    </location>
</feature>
<feature type="transmembrane region" description="Helical" evidence="6">
    <location>
        <begin position="321"/>
        <end position="341"/>
    </location>
</feature>
<organism evidence="8 9">
    <name type="scientific">Coptis chinensis</name>
    <dbReference type="NCBI Taxonomy" id="261450"/>
    <lineage>
        <taxon>Eukaryota</taxon>
        <taxon>Viridiplantae</taxon>
        <taxon>Streptophyta</taxon>
        <taxon>Embryophyta</taxon>
        <taxon>Tracheophyta</taxon>
        <taxon>Spermatophyta</taxon>
        <taxon>Magnoliopsida</taxon>
        <taxon>Ranunculales</taxon>
        <taxon>Ranunculaceae</taxon>
        <taxon>Coptidoideae</taxon>
        <taxon>Coptis</taxon>
    </lineage>
</organism>
<dbReference type="PROSITE" id="PS50850">
    <property type="entry name" value="MFS"/>
    <property type="match status" value="1"/>
</dbReference>
<dbReference type="InterPro" id="IPR036259">
    <property type="entry name" value="MFS_trans_sf"/>
</dbReference>
<dbReference type="SUPFAM" id="SSF103473">
    <property type="entry name" value="MFS general substrate transporter"/>
    <property type="match status" value="1"/>
</dbReference>
<sequence length="459" mass="50833">MDVKKNLSELRPLIHLLIPLFVHWIAEEMTVSVLVDVTTNALCPGKTTCSEAIYLTGLQQTIVGIFKMVVLPLLGQLADDYGRKPMLLLTISTTIIPFALLAWDNSKGFVYAYYVLRTVSFIISQGSIFCIAVAYVADIVEENKRPATFGWITGLFSTAHVVGNILARFLPGEYIFEVSLGLLIFCPVYMKVFLFEAVRSDPRQDRRSSCWTAIFKVLQERYNSMRNAVTVVVSSTTMKRIAYVSFFYELGMSGITSVLLYYLKSAFGFNKNQFSEILMMVGIGSIFSQEPEYPVEMFRTFCWTLEILVLPLVHPLLGDKLILCIALLASIIYALLYGLAWAPWVPYLSASFGVIYVLVKPSTYAVISKASTSAHQGKAQGLIAGVQSVASFIAPLAMSPLTSLFLSSKAPFNCKGFSLLCASISLIISLCHAWLLKVDDSPTNHTDDNSEQIEAPLLS</sequence>
<feature type="transmembrane region" description="Helical" evidence="6">
    <location>
        <begin position="379"/>
        <end position="397"/>
    </location>
</feature>
<evidence type="ECO:0000256" key="5">
    <source>
        <dbReference type="ARBA" id="ARBA00023136"/>
    </source>
</evidence>
<gene>
    <name evidence="8" type="ORF">IFM89_024038</name>
</gene>
<feature type="transmembrane region" description="Helical" evidence="6">
    <location>
        <begin position="12"/>
        <end position="33"/>
    </location>
</feature>
<evidence type="ECO:0000259" key="7">
    <source>
        <dbReference type="PROSITE" id="PS50850"/>
    </source>
</evidence>
<dbReference type="Proteomes" id="UP000631114">
    <property type="component" value="Unassembled WGS sequence"/>
</dbReference>
<dbReference type="GO" id="GO:0016020">
    <property type="term" value="C:membrane"/>
    <property type="evidence" value="ECO:0007669"/>
    <property type="project" value="UniProtKB-SubCell"/>
</dbReference>
<dbReference type="CDD" id="cd17330">
    <property type="entry name" value="MFS_SLC46_TetA_like"/>
    <property type="match status" value="1"/>
</dbReference>
<evidence type="ECO:0000256" key="3">
    <source>
        <dbReference type="ARBA" id="ARBA00022692"/>
    </source>
</evidence>
<dbReference type="PANTHER" id="PTHR23504">
    <property type="entry name" value="MAJOR FACILITATOR SUPERFAMILY DOMAIN-CONTAINING PROTEIN 10"/>
    <property type="match status" value="1"/>
</dbReference>